<evidence type="ECO:0000256" key="1">
    <source>
        <dbReference type="ARBA" id="ARBA00004742"/>
    </source>
</evidence>
<dbReference type="SUPFAM" id="SSF68923">
    <property type="entry name" value="PEP carboxykinase N-terminal domain"/>
    <property type="match status" value="1"/>
</dbReference>
<dbReference type="STRING" id="1121391.SAMN02745206_02899"/>
<dbReference type="GO" id="GO:0006094">
    <property type="term" value="P:gluconeogenesis"/>
    <property type="evidence" value="ECO:0007669"/>
    <property type="project" value="UniProtKB-UniRule"/>
</dbReference>
<dbReference type="SUPFAM" id="SSF53795">
    <property type="entry name" value="PEP carboxykinase-like"/>
    <property type="match status" value="1"/>
</dbReference>
<dbReference type="GO" id="GO:0004612">
    <property type="term" value="F:phosphoenolpyruvate carboxykinase (ATP) activity"/>
    <property type="evidence" value="ECO:0007669"/>
    <property type="project" value="UniProtKB-UniRule"/>
</dbReference>
<keyword evidence="11" id="KW-0418">Kinase</keyword>
<dbReference type="AlphaFoldDB" id="A0A1M5FID3"/>
<dbReference type="GO" id="GO:0005524">
    <property type="term" value="F:ATP binding"/>
    <property type="evidence" value="ECO:0007669"/>
    <property type="project" value="UniProtKB-UniRule"/>
</dbReference>
<dbReference type="InterPro" id="IPR001272">
    <property type="entry name" value="PEP_carboxykinase_ATP"/>
</dbReference>
<dbReference type="RefSeq" id="WP_245795204.1">
    <property type="nucleotide sequence ID" value="NZ_FQVB01000031.1"/>
</dbReference>
<feature type="binding site" evidence="10">
    <location>
        <position position="210"/>
    </location>
    <ligand>
        <name>ATP</name>
        <dbReference type="ChEBI" id="CHEBI:30616"/>
    </ligand>
</feature>
<dbReference type="InterPro" id="IPR013035">
    <property type="entry name" value="PEP_carboxykinase_C"/>
</dbReference>
<dbReference type="NCBIfam" id="TIGR00224">
    <property type="entry name" value="pckA"/>
    <property type="match status" value="1"/>
</dbReference>
<keyword evidence="10" id="KW-0963">Cytoplasm</keyword>
<protein>
    <recommendedName>
        <fullName evidence="3 10">Phosphoenolpyruvate carboxykinase (ATP)</fullName>
        <shortName evidence="10">PCK</shortName>
        <shortName evidence="10">PEP carboxykinase</shortName>
        <shortName evidence="10">PEPCK</shortName>
        <ecNumber evidence="3 10">4.1.1.49</ecNumber>
    </recommendedName>
</protein>
<dbReference type="Gene3D" id="2.170.8.10">
    <property type="entry name" value="Phosphoenolpyruvate Carboxykinase, domain 2"/>
    <property type="match status" value="1"/>
</dbReference>
<keyword evidence="12" id="KW-1185">Reference proteome</keyword>
<organism evidence="11 12">
    <name type="scientific">Desulfacinum infernum DSM 9756</name>
    <dbReference type="NCBI Taxonomy" id="1121391"/>
    <lineage>
        <taxon>Bacteria</taxon>
        <taxon>Pseudomonadati</taxon>
        <taxon>Thermodesulfobacteriota</taxon>
        <taxon>Syntrophobacteria</taxon>
        <taxon>Syntrophobacterales</taxon>
        <taxon>Syntrophobacteraceae</taxon>
        <taxon>Desulfacinum</taxon>
    </lineage>
</organism>
<dbReference type="Gene3D" id="3.90.228.20">
    <property type="match status" value="1"/>
</dbReference>
<reference evidence="12" key="1">
    <citation type="submission" date="2016-11" db="EMBL/GenBank/DDBJ databases">
        <authorList>
            <person name="Varghese N."/>
            <person name="Submissions S."/>
        </authorList>
    </citation>
    <scope>NUCLEOTIDE SEQUENCE [LARGE SCALE GENOMIC DNA]</scope>
    <source>
        <strain evidence="12">DSM 9756</strain>
    </source>
</reference>
<dbReference type="CDD" id="cd00484">
    <property type="entry name" value="PEPCK_ATP"/>
    <property type="match status" value="1"/>
</dbReference>
<dbReference type="GO" id="GO:0046872">
    <property type="term" value="F:metal ion binding"/>
    <property type="evidence" value="ECO:0007669"/>
    <property type="project" value="UniProtKB-KW"/>
</dbReference>
<name>A0A1M5FID3_9BACT</name>
<accession>A0A1M5FID3</accession>
<evidence type="ECO:0000256" key="6">
    <source>
        <dbReference type="ARBA" id="ARBA00022793"/>
    </source>
</evidence>
<sequence length="539" mass="60246">MEEGQVEACETQNGTPKVPVEQQGIANYTRVFYNPPTPQLYEQAIRRQEGLLAHRGPLVVRTGTFTGRAPNDKFLVREPSSEDKIWWGQVNRPFDAADFDRLHARLLAYLQGREIYVQDCYAGADPAYRVPIRVVTEMAWQSLFARNMFIRIQDPAQYAAFEPEYTVIAAPHFRADPELDHTRSEAFILIHFGKKLILIGGTGYGGEIKKSIFTMMNFVLPQRGVFPMHCSANVGPDGRAAIFFGLSGTGKTSLSADPDRTLVGDDEHGWSDNGIFNFEGGCYAKVIRLSPEAEPQIYACTRRFGTVLENVAIDARTRLVDLDDDSLTENTRAAYPLHFIDNTSRTGTAPHPRDIIMLTCDAFGVLPPISRLSPQEAMYHFLSGYTAKVAGTEAGITEPQATFSTCFGAPFMALPPAVYARLLGERMQKHQARCWLINTGWSGGGYGVGKRIDIRYTRAMVHAALNGALDEVPFEREPFFGLHIPTACPGVPEKILRPQETWRDKDAYRRQAEHLKGLFRENFQAFADSVDPDVRRVMG</sequence>
<dbReference type="Proteomes" id="UP000184076">
    <property type="component" value="Unassembled WGS sequence"/>
</dbReference>
<evidence type="ECO:0000256" key="2">
    <source>
        <dbReference type="ARBA" id="ARBA00006052"/>
    </source>
</evidence>
<comment type="cofactor">
    <cofactor evidence="10">
        <name>Mn(2+)</name>
        <dbReference type="ChEBI" id="CHEBI:29035"/>
    </cofactor>
    <text evidence="10">Binds 1 Mn(2+) ion per subunit.</text>
</comment>
<dbReference type="NCBIfam" id="NF006821">
    <property type="entry name" value="PRK09344.1-3"/>
    <property type="match status" value="1"/>
</dbReference>
<dbReference type="EC" id="4.1.1.49" evidence="3 10"/>
<evidence type="ECO:0000313" key="11">
    <source>
        <dbReference type="EMBL" id="SHF90912.1"/>
    </source>
</evidence>
<feature type="binding site" evidence="10">
    <location>
        <position position="68"/>
    </location>
    <ligand>
        <name>substrate</name>
    </ligand>
</feature>
<comment type="caution">
    <text evidence="10">Lacks conserved residue(s) required for the propagation of feature annotation.</text>
</comment>
<dbReference type="EMBL" id="FQVB01000031">
    <property type="protein sequence ID" value="SHF90912.1"/>
    <property type="molecule type" value="Genomic_DNA"/>
</dbReference>
<feature type="binding site" evidence="10">
    <location>
        <position position="229"/>
    </location>
    <ligand>
        <name>Mn(2+)</name>
        <dbReference type="ChEBI" id="CHEBI:29035"/>
    </ligand>
</feature>
<comment type="similarity">
    <text evidence="2 10">Belongs to the phosphoenolpyruvate carboxykinase (ATP) family.</text>
</comment>
<dbReference type="InterPro" id="IPR008210">
    <property type="entry name" value="PEP_carboxykinase_N"/>
</dbReference>
<evidence type="ECO:0000256" key="10">
    <source>
        <dbReference type="HAMAP-Rule" id="MF_00453"/>
    </source>
</evidence>
<feature type="binding site" evidence="10">
    <location>
        <begin position="451"/>
        <end position="452"/>
    </location>
    <ligand>
        <name>ATP</name>
        <dbReference type="ChEBI" id="CHEBI:30616"/>
    </ligand>
</feature>
<feature type="binding site" evidence="10">
    <location>
        <position position="457"/>
    </location>
    <ligand>
        <name>ATP</name>
        <dbReference type="ChEBI" id="CHEBI:30616"/>
    </ligand>
</feature>
<dbReference type="PIRSF" id="PIRSF006294">
    <property type="entry name" value="PEP_crbxkin"/>
    <property type="match status" value="1"/>
</dbReference>
<comment type="pathway">
    <text evidence="1 10">Carbohydrate biosynthesis; gluconeogenesis.</text>
</comment>
<dbReference type="Gene3D" id="3.40.449.10">
    <property type="entry name" value="Phosphoenolpyruvate Carboxykinase, domain 1"/>
    <property type="match status" value="1"/>
</dbReference>
<feature type="binding site" evidence="10">
    <location>
        <position position="210"/>
    </location>
    <ligand>
        <name>substrate</name>
    </ligand>
</feature>
<keyword evidence="6 10" id="KW-0210">Decarboxylase</keyword>
<dbReference type="NCBIfam" id="NF006822">
    <property type="entry name" value="PRK09344.1-4"/>
    <property type="match status" value="1"/>
</dbReference>
<keyword evidence="11" id="KW-0808">Transferase</keyword>
<feature type="binding site" evidence="10">
    <location>
        <position position="210"/>
    </location>
    <ligand>
        <name>Mn(2+)</name>
        <dbReference type="ChEBI" id="CHEBI:29035"/>
    </ligand>
</feature>
<feature type="binding site" evidence="10">
    <location>
        <position position="294"/>
    </location>
    <ligand>
        <name>ATP</name>
        <dbReference type="ChEBI" id="CHEBI:30616"/>
    </ligand>
</feature>
<dbReference type="Pfam" id="PF01293">
    <property type="entry name" value="PEPCK_ATP"/>
    <property type="match status" value="1"/>
</dbReference>
<dbReference type="HAMAP" id="MF_00453">
    <property type="entry name" value="PEPCK_ATP"/>
    <property type="match status" value="1"/>
</dbReference>
<evidence type="ECO:0000256" key="7">
    <source>
        <dbReference type="ARBA" id="ARBA00022840"/>
    </source>
</evidence>
<feature type="binding site" evidence="10">
    <location>
        <position position="266"/>
    </location>
    <ligand>
        <name>Mn(2+)</name>
        <dbReference type="ChEBI" id="CHEBI:29035"/>
    </ligand>
</feature>
<dbReference type="NCBIfam" id="NF006820">
    <property type="entry name" value="PRK09344.1-2"/>
    <property type="match status" value="1"/>
</dbReference>
<gene>
    <name evidence="10" type="primary">pckA</name>
    <name evidence="11" type="ORF">SAMN02745206_02899</name>
</gene>
<evidence type="ECO:0000256" key="8">
    <source>
        <dbReference type="ARBA" id="ARBA00023239"/>
    </source>
</evidence>
<comment type="catalytic activity">
    <reaction evidence="9 10">
        <text>oxaloacetate + ATP = phosphoenolpyruvate + ADP + CO2</text>
        <dbReference type="Rhea" id="RHEA:18617"/>
        <dbReference type="ChEBI" id="CHEBI:16452"/>
        <dbReference type="ChEBI" id="CHEBI:16526"/>
        <dbReference type="ChEBI" id="CHEBI:30616"/>
        <dbReference type="ChEBI" id="CHEBI:58702"/>
        <dbReference type="ChEBI" id="CHEBI:456216"/>
        <dbReference type="EC" id="4.1.1.49"/>
    </reaction>
</comment>
<keyword evidence="5 10" id="KW-0547">Nucleotide-binding</keyword>
<dbReference type="GO" id="GO:0016301">
    <property type="term" value="F:kinase activity"/>
    <property type="evidence" value="ECO:0007669"/>
    <property type="project" value="UniProtKB-KW"/>
</dbReference>
<feature type="binding site" evidence="10">
    <location>
        <position position="332"/>
    </location>
    <ligand>
        <name>substrate</name>
    </ligand>
</feature>
<keyword evidence="11" id="KW-0670">Pyruvate</keyword>
<evidence type="ECO:0000256" key="3">
    <source>
        <dbReference type="ARBA" id="ARBA00012363"/>
    </source>
</evidence>
<feature type="binding site" evidence="10">
    <location>
        <position position="332"/>
    </location>
    <ligand>
        <name>ATP</name>
        <dbReference type="ChEBI" id="CHEBI:30616"/>
    </ligand>
</feature>
<keyword evidence="4 10" id="KW-0312">Gluconeogenesis</keyword>
<keyword evidence="8 10" id="KW-0456">Lyase</keyword>
<dbReference type="PANTHER" id="PTHR30031">
    <property type="entry name" value="PHOSPHOENOLPYRUVATE CARBOXYKINASE ATP"/>
    <property type="match status" value="1"/>
</dbReference>
<feature type="binding site" evidence="10">
    <location>
        <position position="229"/>
    </location>
    <ligand>
        <name>ATP</name>
        <dbReference type="ChEBI" id="CHEBI:30616"/>
    </ligand>
</feature>
<keyword evidence="7 10" id="KW-0067">ATP-binding</keyword>
<evidence type="ECO:0000256" key="4">
    <source>
        <dbReference type="ARBA" id="ARBA00022432"/>
    </source>
</evidence>
<evidence type="ECO:0000256" key="9">
    <source>
        <dbReference type="ARBA" id="ARBA00047371"/>
    </source>
</evidence>
<dbReference type="GO" id="GO:0005829">
    <property type="term" value="C:cytosol"/>
    <property type="evidence" value="ECO:0007669"/>
    <property type="project" value="TreeGrafter"/>
</dbReference>
<comment type="function">
    <text evidence="10">Involved in the gluconeogenesis. Catalyzes the conversion of oxaloacetate (OAA) to phosphoenolpyruvate (PEP) through direct phosphoryl transfer between the nucleoside triphosphate and OAA.</text>
</comment>
<comment type="subcellular location">
    <subcellularLocation>
        <location evidence="10">Cytoplasm</location>
    </subcellularLocation>
</comment>
<evidence type="ECO:0000256" key="5">
    <source>
        <dbReference type="ARBA" id="ARBA00022741"/>
    </source>
</evidence>
<feature type="binding site" evidence="10">
    <location>
        <position position="204"/>
    </location>
    <ligand>
        <name>substrate</name>
    </ligand>
</feature>
<keyword evidence="10" id="KW-0464">Manganese</keyword>
<dbReference type="PANTHER" id="PTHR30031:SF0">
    <property type="entry name" value="PHOSPHOENOLPYRUVATE CARBOXYKINASE (ATP)"/>
    <property type="match status" value="1"/>
</dbReference>
<proteinExistence type="inferred from homology"/>
<dbReference type="UniPathway" id="UPA00138"/>
<keyword evidence="10" id="KW-0479">Metal-binding</keyword>
<evidence type="ECO:0000313" key="12">
    <source>
        <dbReference type="Proteomes" id="UP000184076"/>
    </source>
</evidence>